<keyword evidence="1" id="KW-0732">Signal</keyword>
<dbReference type="AlphaFoldDB" id="A0A820RM49"/>
<gene>
    <name evidence="2" type="ORF">HFQ381_LOCUS22997</name>
</gene>
<sequence length="125" mass="13643">MKKYLQFFGILFSCFLTVTAYGQNVYAGIEIGVASSSVATATNKESLAEKIKLLTTKKLDFITSSVESKLIIKGSIPQRDYLNSVILDIGSGSIKGGVIELDKNKNYAFSPFGTKFGSKDKKQNQ</sequence>
<evidence type="ECO:0000313" key="2">
    <source>
        <dbReference type="EMBL" id="CAF4439380.1"/>
    </source>
</evidence>
<evidence type="ECO:0000313" key="3">
    <source>
        <dbReference type="Proteomes" id="UP000663851"/>
    </source>
</evidence>
<reference evidence="2" key="1">
    <citation type="submission" date="2021-02" db="EMBL/GenBank/DDBJ databases">
        <authorList>
            <person name="Nowell W R."/>
        </authorList>
    </citation>
    <scope>NUCLEOTIDE SEQUENCE</scope>
</reference>
<dbReference type="Proteomes" id="UP000663851">
    <property type="component" value="Unassembled WGS sequence"/>
</dbReference>
<dbReference type="EMBL" id="CAJOBO010002236">
    <property type="protein sequence ID" value="CAF4439380.1"/>
    <property type="molecule type" value="Genomic_DNA"/>
</dbReference>
<feature type="chain" id="PRO_5032911188" evidence="1">
    <location>
        <begin position="23"/>
        <end position="125"/>
    </location>
</feature>
<name>A0A820RM49_9BILA</name>
<comment type="caution">
    <text evidence="2">The sequence shown here is derived from an EMBL/GenBank/DDBJ whole genome shotgun (WGS) entry which is preliminary data.</text>
</comment>
<accession>A0A820RM49</accession>
<organism evidence="2 3">
    <name type="scientific">Rotaria socialis</name>
    <dbReference type="NCBI Taxonomy" id="392032"/>
    <lineage>
        <taxon>Eukaryota</taxon>
        <taxon>Metazoa</taxon>
        <taxon>Spiralia</taxon>
        <taxon>Gnathifera</taxon>
        <taxon>Rotifera</taxon>
        <taxon>Eurotatoria</taxon>
        <taxon>Bdelloidea</taxon>
        <taxon>Philodinida</taxon>
        <taxon>Philodinidae</taxon>
        <taxon>Rotaria</taxon>
    </lineage>
</organism>
<protein>
    <submittedName>
        <fullName evidence="2">Uncharacterized protein</fullName>
    </submittedName>
</protein>
<feature type="signal peptide" evidence="1">
    <location>
        <begin position="1"/>
        <end position="22"/>
    </location>
</feature>
<proteinExistence type="predicted"/>
<evidence type="ECO:0000256" key="1">
    <source>
        <dbReference type="SAM" id="SignalP"/>
    </source>
</evidence>